<keyword evidence="1" id="KW-0805">Transcription regulation</keyword>
<reference evidence="5 6" key="1">
    <citation type="submission" date="2023-09" db="EMBL/GenBank/DDBJ databases">
        <title>Whole genome shotgun sequencing (WGS) of Bosea sp. ZW T0_25, isolated from stored onions (Allium cepa).</title>
        <authorList>
            <person name="Stoll D.A."/>
            <person name="Huch M."/>
        </authorList>
    </citation>
    <scope>NUCLEOTIDE SEQUENCE [LARGE SCALE GENOMIC DNA]</scope>
    <source>
        <strain evidence="5 6">ZW T0_25</strain>
    </source>
</reference>
<accession>A0ABU3S3N6</accession>
<dbReference type="PROSITE" id="PS50949">
    <property type="entry name" value="HTH_GNTR"/>
    <property type="match status" value="1"/>
</dbReference>
<evidence type="ECO:0000256" key="1">
    <source>
        <dbReference type="ARBA" id="ARBA00023015"/>
    </source>
</evidence>
<evidence type="ECO:0000313" key="5">
    <source>
        <dbReference type="EMBL" id="MDU0339400.1"/>
    </source>
</evidence>
<dbReference type="PANTHER" id="PTHR43537:SF45">
    <property type="entry name" value="GNTR FAMILY REGULATORY PROTEIN"/>
    <property type="match status" value="1"/>
</dbReference>
<dbReference type="Pfam" id="PF07729">
    <property type="entry name" value="FCD"/>
    <property type="match status" value="1"/>
</dbReference>
<dbReference type="CDD" id="cd07377">
    <property type="entry name" value="WHTH_GntR"/>
    <property type="match status" value="1"/>
</dbReference>
<keyword evidence="6" id="KW-1185">Reference proteome</keyword>
<protein>
    <submittedName>
        <fullName evidence="5">GntR family transcriptional regulator</fullName>
    </submittedName>
</protein>
<keyword evidence="3" id="KW-0804">Transcription</keyword>
<sequence>MPRPSRATRAPQLPAFAIDRTLRAPEQVYRGLREAIVSLAIAPGTALSEGDVAEACSISRTPVREAFARLSEEQLLDVFPNLGTFVSLIDPQAIAEAITIRRLLEGEAAARAAAKADPELLREMSEILARHEQAVAAGDAVQAYACDEAFHHALFVTQKLSQMWQSVSRARTHLQRVHHLRISERGALGDALEQHRLVLAGIEAGTPEAARSAMAAHIDAHGRFLSRIADRKHSYIRAE</sequence>
<evidence type="ECO:0000256" key="2">
    <source>
        <dbReference type="ARBA" id="ARBA00023125"/>
    </source>
</evidence>
<proteinExistence type="predicted"/>
<dbReference type="EMBL" id="JAWDID010000006">
    <property type="protein sequence ID" value="MDU0339400.1"/>
    <property type="molecule type" value="Genomic_DNA"/>
</dbReference>
<dbReference type="InterPro" id="IPR011711">
    <property type="entry name" value="GntR_C"/>
</dbReference>
<dbReference type="SUPFAM" id="SSF48008">
    <property type="entry name" value="GntR ligand-binding domain-like"/>
    <property type="match status" value="1"/>
</dbReference>
<evidence type="ECO:0000313" key="6">
    <source>
        <dbReference type="Proteomes" id="UP001254257"/>
    </source>
</evidence>
<dbReference type="Gene3D" id="1.10.10.10">
    <property type="entry name" value="Winged helix-like DNA-binding domain superfamily/Winged helix DNA-binding domain"/>
    <property type="match status" value="1"/>
</dbReference>
<name>A0ABU3S3N6_9HYPH</name>
<dbReference type="InterPro" id="IPR036390">
    <property type="entry name" value="WH_DNA-bd_sf"/>
</dbReference>
<dbReference type="InterPro" id="IPR008920">
    <property type="entry name" value="TF_FadR/GntR_C"/>
</dbReference>
<evidence type="ECO:0000259" key="4">
    <source>
        <dbReference type="PROSITE" id="PS50949"/>
    </source>
</evidence>
<dbReference type="SMART" id="SM00895">
    <property type="entry name" value="FCD"/>
    <property type="match status" value="1"/>
</dbReference>
<dbReference type="SUPFAM" id="SSF46785">
    <property type="entry name" value="Winged helix' DNA-binding domain"/>
    <property type="match status" value="1"/>
</dbReference>
<dbReference type="Gene3D" id="1.20.120.530">
    <property type="entry name" value="GntR ligand-binding domain-like"/>
    <property type="match status" value="1"/>
</dbReference>
<dbReference type="Proteomes" id="UP001254257">
    <property type="component" value="Unassembled WGS sequence"/>
</dbReference>
<dbReference type="InterPro" id="IPR036388">
    <property type="entry name" value="WH-like_DNA-bd_sf"/>
</dbReference>
<gene>
    <name evidence="5" type="ORF">RKE40_05895</name>
</gene>
<evidence type="ECO:0000256" key="3">
    <source>
        <dbReference type="ARBA" id="ARBA00023163"/>
    </source>
</evidence>
<dbReference type="RefSeq" id="WP_316017307.1">
    <property type="nucleotide sequence ID" value="NZ_JAWDID010000006.1"/>
</dbReference>
<organism evidence="5 6">
    <name type="scientific">Bosea rubneri</name>
    <dbReference type="NCBI Taxonomy" id="3075434"/>
    <lineage>
        <taxon>Bacteria</taxon>
        <taxon>Pseudomonadati</taxon>
        <taxon>Pseudomonadota</taxon>
        <taxon>Alphaproteobacteria</taxon>
        <taxon>Hyphomicrobiales</taxon>
        <taxon>Boseaceae</taxon>
        <taxon>Bosea</taxon>
    </lineage>
</organism>
<feature type="domain" description="HTH gntR-type" evidence="4">
    <location>
        <begin position="22"/>
        <end position="89"/>
    </location>
</feature>
<dbReference type="InterPro" id="IPR000524">
    <property type="entry name" value="Tscrpt_reg_HTH_GntR"/>
</dbReference>
<dbReference type="SMART" id="SM00345">
    <property type="entry name" value="HTH_GNTR"/>
    <property type="match status" value="1"/>
</dbReference>
<keyword evidence="2" id="KW-0238">DNA-binding</keyword>
<comment type="caution">
    <text evidence="5">The sequence shown here is derived from an EMBL/GenBank/DDBJ whole genome shotgun (WGS) entry which is preliminary data.</text>
</comment>
<dbReference type="Pfam" id="PF00392">
    <property type="entry name" value="GntR"/>
    <property type="match status" value="1"/>
</dbReference>
<dbReference type="PANTHER" id="PTHR43537">
    <property type="entry name" value="TRANSCRIPTIONAL REGULATOR, GNTR FAMILY"/>
    <property type="match status" value="1"/>
</dbReference>